<keyword evidence="5" id="KW-1185">Reference proteome</keyword>
<feature type="compositionally biased region" description="Polar residues" evidence="2">
    <location>
        <begin position="150"/>
        <end position="168"/>
    </location>
</feature>
<name>A0ABR4PH97_9HELO</name>
<sequence length="1270" mass="137710">MSDYPPASHYGAHYGPPDQNRQQPPYPPPPFPNQYPHPNPPLSGNYPYQMPSSNLENTQAAYGYNQGLSNGPPSLSHPLSAYPGWPAEPITHQPYPSPHTGVPETYQNAGYYNPQVYAPPPPSQAQQPYIPYNRSAEEGELSEGEFDYNSHASASGNFHGTNSWSNDGSGFLDTAQRAVYARNQDRNVSSQRPAHDYDYGHNSPQTRQASDSYSPNASPAQGEYEPLRRDKRQNNMNPGGNKSSQKGGRMTPKSKQAVPASTQPQNGTQRSTSTSQHSKVRGTPEPKKPQTQLAVVDAHPDTAYEGDAIGNIPSQHPGLIQARKDAQTAAEELSRLGDAVSMQVLIAEGLSEALIRKYFRGLKGLTSSSTHAVAAQKDSQVSTNGASAGSVAASTTKPAGPTEKERTLQLKMEALRKSREERAQKNAAKTNVSAPSTEHLNLGKPASPSVIPLTSATSNPPVQEPQPSQNSEIKQVDLAATNSAPLPQPNNTPLSSAQPSQLTGIPGIPGLFLNSSTTNAIPSAILSNGEAATAAPPASRKRPVAADFDTPSFVAPKRPFGHSRTEKPLVIDVSDEEGDSDEDVAMDLESQHDQNSPIQSARTLMDSRAATINSLPQLSDFPLRKALTTPPSVSDTTPPAYPSATKSILGKPEDLQRKMQEIADMKRRIADAEKRKKAKQNSSGANTPRRMESNGSESGRVENIGFSSKVEAAIQIDRLVTMAESKANKDHQKLADAQLAESEKAAELESVEAEQKRLRHEKLTKDLPLVDAGVLQKQNQLAQLQAEMKKIQAAIDKDLADKQRIIEERERLGQEAESQLQEQKEKLRDLNKQVNQNNTVSSLTTPGSHELDGTTHPSHAITDQSKSPVLVVANTEQQINESTATQVQRSRSASALIRAGSDSPRRNDDDADDLSEKMDIESVATPDEILEAALQEAVRAEVEAHLSVNSEPKSPDVEMEDSYAPDPSQLEPDHASSSHGSNAGQSPLASPVLKRDQNKGIDRDSDDYEPPDATPTTDAFDEYEPPEATPSGEIHDDYEPPEASPIPDAPSADLSAQPLHESRPFSPVSPEVSVDQSKQAPAGSPAVTSLSIGNHEQDTTDEMISPQRHVLRKPVAEKEADPDSNEIPATFTPYESPLKQFRAYRFHPDFKKDVPGGYRSITYSHKSDPNQELCRYELAGGFCNDGDCDLQHFRNIGLSDNDILASLTSHTEFSGEQRGKFISGLKQVFADLREKNLDKDFETIASALVAHRAQFLGDSSKVLMLEGTSI</sequence>
<feature type="compositionally biased region" description="Low complexity" evidence="2">
    <location>
        <begin position="381"/>
        <end position="396"/>
    </location>
</feature>
<dbReference type="PROSITE" id="PS50103">
    <property type="entry name" value="ZF_C3H1"/>
    <property type="match status" value="1"/>
</dbReference>
<feature type="region of interest" description="Disordered" evidence="2">
    <location>
        <begin position="1"/>
        <end position="294"/>
    </location>
</feature>
<feature type="compositionally biased region" description="Polar residues" evidence="2">
    <location>
        <begin position="480"/>
        <end position="502"/>
    </location>
</feature>
<feature type="region of interest" description="Disordered" evidence="2">
    <location>
        <begin position="880"/>
        <end position="927"/>
    </location>
</feature>
<gene>
    <name evidence="4" type="ORF">PVAG01_06844</name>
</gene>
<feature type="region of interest" description="Disordered" evidence="2">
    <location>
        <begin position="813"/>
        <end position="866"/>
    </location>
</feature>
<dbReference type="InterPro" id="IPR000571">
    <property type="entry name" value="Znf_CCCH"/>
</dbReference>
<organism evidence="4 5">
    <name type="scientific">Phlyctema vagabunda</name>
    <dbReference type="NCBI Taxonomy" id="108571"/>
    <lineage>
        <taxon>Eukaryota</taxon>
        <taxon>Fungi</taxon>
        <taxon>Dikarya</taxon>
        <taxon>Ascomycota</taxon>
        <taxon>Pezizomycotina</taxon>
        <taxon>Leotiomycetes</taxon>
        <taxon>Helotiales</taxon>
        <taxon>Dermateaceae</taxon>
        <taxon>Phlyctema</taxon>
    </lineage>
</organism>
<feature type="compositionally biased region" description="Polar residues" evidence="2">
    <location>
        <begin position="880"/>
        <end position="893"/>
    </location>
</feature>
<dbReference type="Proteomes" id="UP001629113">
    <property type="component" value="Unassembled WGS sequence"/>
</dbReference>
<evidence type="ECO:0000313" key="5">
    <source>
        <dbReference type="Proteomes" id="UP001629113"/>
    </source>
</evidence>
<feature type="compositionally biased region" description="Low complexity" evidence="2">
    <location>
        <begin position="628"/>
        <end position="638"/>
    </location>
</feature>
<dbReference type="EMBL" id="JBFCZG010000005">
    <property type="protein sequence ID" value="KAL3422688.1"/>
    <property type="molecule type" value="Genomic_DNA"/>
</dbReference>
<feature type="compositionally biased region" description="Polar residues" evidence="2">
    <location>
        <begin position="832"/>
        <end position="847"/>
    </location>
</feature>
<feature type="compositionally biased region" description="Polar residues" evidence="2">
    <location>
        <begin position="452"/>
        <end position="473"/>
    </location>
</feature>
<keyword evidence="1" id="KW-0862">Zinc</keyword>
<feature type="compositionally biased region" description="Polar residues" evidence="2">
    <location>
        <begin position="427"/>
        <end position="439"/>
    </location>
</feature>
<accession>A0ABR4PH97</accession>
<feature type="compositionally biased region" description="Basic and acidic residues" evidence="2">
    <location>
        <begin position="903"/>
        <end position="920"/>
    </location>
</feature>
<feature type="region of interest" description="Disordered" evidence="2">
    <location>
        <begin position="670"/>
        <end position="702"/>
    </location>
</feature>
<keyword evidence="1" id="KW-0863">Zinc-finger</keyword>
<feature type="compositionally biased region" description="Polar residues" evidence="2">
    <location>
        <begin position="977"/>
        <end position="988"/>
    </location>
</feature>
<feature type="region of interest" description="Disordered" evidence="2">
    <location>
        <begin position="628"/>
        <end position="647"/>
    </location>
</feature>
<feature type="zinc finger region" description="C3H1-type" evidence="1">
    <location>
        <begin position="1168"/>
        <end position="1195"/>
    </location>
</feature>
<feature type="compositionally biased region" description="Pro residues" evidence="2">
    <location>
        <begin position="24"/>
        <end position="41"/>
    </location>
</feature>
<evidence type="ECO:0000259" key="3">
    <source>
        <dbReference type="PROSITE" id="PS50103"/>
    </source>
</evidence>
<feature type="region of interest" description="Disordered" evidence="2">
    <location>
        <begin position="374"/>
        <end position="502"/>
    </location>
</feature>
<dbReference type="InterPro" id="IPR019607">
    <property type="entry name" value="Putative_zinc-finger_domain"/>
</dbReference>
<dbReference type="Pfam" id="PF10650">
    <property type="entry name" value="zf-C3H1"/>
    <property type="match status" value="1"/>
</dbReference>
<feature type="domain" description="C3H1-type" evidence="3">
    <location>
        <begin position="1168"/>
        <end position="1195"/>
    </location>
</feature>
<feature type="compositionally biased region" description="Polar residues" evidence="2">
    <location>
        <begin position="234"/>
        <end position="246"/>
    </location>
</feature>
<proteinExistence type="predicted"/>
<reference evidence="4 5" key="1">
    <citation type="submission" date="2024-06" db="EMBL/GenBank/DDBJ databases">
        <title>Complete genome of Phlyctema vagabunda strain 19-DSS-EL-015.</title>
        <authorList>
            <person name="Fiorenzani C."/>
        </authorList>
    </citation>
    <scope>NUCLEOTIDE SEQUENCE [LARGE SCALE GENOMIC DNA]</scope>
    <source>
        <strain evidence="4 5">19-DSS-EL-015</strain>
    </source>
</reference>
<comment type="caution">
    <text evidence="4">The sequence shown here is derived from an EMBL/GenBank/DDBJ whole genome shotgun (WGS) entry which is preliminary data.</text>
</comment>
<evidence type="ECO:0000256" key="2">
    <source>
        <dbReference type="SAM" id="MobiDB-lite"/>
    </source>
</evidence>
<feature type="compositionally biased region" description="Polar residues" evidence="2">
    <location>
        <begin position="259"/>
        <end position="277"/>
    </location>
</feature>
<feature type="compositionally biased region" description="Polar residues" evidence="2">
    <location>
        <begin position="202"/>
        <end position="219"/>
    </location>
</feature>
<feature type="region of interest" description="Disordered" evidence="2">
    <location>
        <begin position="1113"/>
        <end position="1132"/>
    </location>
</feature>
<evidence type="ECO:0000256" key="1">
    <source>
        <dbReference type="PROSITE-ProRule" id="PRU00723"/>
    </source>
</evidence>
<keyword evidence="1" id="KW-0479">Metal-binding</keyword>
<feature type="compositionally biased region" description="Basic and acidic residues" evidence="2">
    <location>
        <begin position="402"/>
        <end position="424"/>
    </location>
</feature>
<feature type="region of interest" description="Disordered" evidence="2">
    <location>
        <begin position="942"/>
        <end position="1107"/>
    </location>
</feature>
<feature type="compositionally biased region" description="Basic and acidic residues" evidence="2">
    <location>
        <begin position="822"/>
        <end position="831"/>
    </location>
</feature>
<feature type="compositionally biased region" description="Polar residues" evidence="2">
    <location>
        <begin position="50"/>
        <end position="73"/>
    </location>
</feature>
<protein>
    <recommendedName>
        <fullName evidence="3">C3H1-type domain-containing protein</fullName>
    </recommendedName>
</protein>
<feature type="compositionally biased region" description="Polar residues" evidence="2">
    <location>
        <begin position="855"/>
        <end position="866"/>
    </location>
</feature>
<feature type="compositionally biased region" description="Basic and acidic residues" evidence="2">
    <location>
        <begin position="993"/>
        <end position="1003"/>
    </location>
</feature>
<evidence type="ECO:0000313" key="4">
    <source>
        <dbReference type="EMBL" id="KAL3422688.1"/>
    </source>
</evidence>